<keyword evidence="3" id="KW-1185">Reference proteome</keyword>
<dbReference type="NCBIfam" id="TIGR02945">
    <property type="entry name" value="SUF_assoc"/>
    <property type="match status" value="1"/>
</dbReference>
<dbReference type="InterPro" id="IPR052339">
    <property type="entry name" value="Fe-S_Maturation_MIP18"/>
</dbReference>
<dbReference type="PANTHER" id="PTHR42831:SF1">
    <property type="entry name" value="FE-S PROTEIN MATURATION AUXILIARY FACTOR YITW"/>
    <property type="match status" value="1"/>
</dbReference>
<comment type="caution">
    <text evidence="2">The sequence shown here is derived from an EMBL/GenBank/DDBJ whole genome shotgun (WGS) entry which is preliminary data.</text>
</comment>
<proteinExistence type="predicted"/>
<organism evidence="2 3">
    <name type="scientific">Paraburkholderia translucens</name>
    <dbReference type="NCBI Taxonomy" id="2886945"/>
    <lineage>
        <taxon>Bacteria</taxon>
        <taxon>Pseudomonadati</taxon>
        <taxon>Pseudomonadota</taxon>
        <taxon>Betaproteobacteria</taxon>
        <taxon>Burkholderiales</taxon>
        <taxon>Burkholderiaceae</taxon>
        <taxon>Paraburkholderia</taxon>
    </lineage>
</organism>
<dbReference type="InterPro" id="IPR002744">
    <property type="entry name" value="MIP18-like"/>
</dbReference>
<sequence>MSGFDWLKRADALDSGDGDLRLRVIEALRTVFDPEIPVNIYDLGLVYGLDVDDEAGKVTIRMTLTAPGCPVAQTFPATVEDAVYSTAGVNSVRVELVWDPPWTKERMSEAARLQLGML</sequence>
<dbReference type="Gene3D" id="3.30.300.130">
    <property type="entry name" value="Fe-S cluster assembly (FSCA)"/>
    <property type="match status" value="1"/>
</dbReference>
<name>A0ABS8KJL1_9BURK</name>
<dbReference type="InterPro" id="IPR034904">
    <property type="entry name" value="FSCA_dom_sf"/>
</dbReference>
<protein>
    <submittedName>
        <fullName evidence="2">SUF system Fe-S cluster assembly protein</fullName>
    </submittedName>
</protein>
<feature type="domain" description="MIP18 family-like" evidence="1">
    <location>
        <begin position="23"/>
        <end position="95"/>
    </location>
</feature>
<dbReference type="Pfam" id="PF01883">
    <property type="entry name" value="FeS_assembly_P"/>
    <property type="match status" value="1"/>
</dbReference>
<reference evidence="2 3" key="1">
    <citation type="submission" date="2021-11" db="EMBL/GenBank/DDBJ databases">
        <authorList>
            <person name="Oh E.-T."/>
            <person name="Kim S.-B."/>
        </authorList>
    </citation>
    <scope>NUCLEOTIDE SEQUENCE [LARGE SCALE GENOMIC DNA]</scope>
    <source>
        <strain evidence="2 3">MMS20-SJTN17</strain>
    </source>
</reference>
<dbReference type="SUPFAM" id="SSF117916">
    <property type="entry name" value="Fe-S cluster assembly (FSCA) domain-like"/>
    <property type="match status" value="1"/>
</dbReference>
<dbReference type="RefSeq" id="WP_230563713.1">
    <property type="nucleotide sequence ID" value="NZ_JAJITC010000015.1"/>
</dbReference>
<evidence type="ECO:0000313" key="3">
    <source>
        <dbReference type="Proteomes" id="UP001430614"/>
    </source>
</evidence>
<dbReference type="Proteomes" id="UP001430614">
    <property type="component" value="Unassembled WGS sequence"/>
</dbReference>
<accession>A0ABS8KJL1</accession>
<dbReference type="EMBL" id="JAJITC010000015">
    <property type="protein sequence ID" value="MCC8404905.1"/>
    <property type="molecule type" value="Genomic_DNA"/>
</dbReference>
<gene>
    <name evidence="2" type="ORF">LJ655_24035</name>
</gene>
<evidence type="ECO:0000313" key="2">
    <source>
        <dbReference type="EMBL" id="MCC8404905.1"/>
    </source>
</evidence>
<dbReference type="PANTHER" id="PTHR42831">
    <property type="entry name" value="FE-S PROTEIN MATURATION AUXILIARY FACTOR YITW"/>
    <property type="match status" value="1"/>
</dbReference>
<dbReference type="InterPro" id="IPR014291">
    <property type="entry name" value="SUF_FeS_clus_asmbl-assoc"/>
</dbReference>
<evidence type="ECO:0000259" key="1">
    <source>
        <dbReference type="Pfam" id="PF01883"/>
    </source>
</evidence>